<dbReference type="Pfam" id="PF08263">
    <property type="entry name" value="LRRNT_2"/>
    <property type="match status" value="1"/>
</dbReference>
<evidence type="ECO:0000256" key="2">
    <source>
        <dbReference type="ARBA" id="ARBA00009592"/>
    </source>
</evidence>
<keyword evidence="4" id="KW-0433">Leucine-rich repeat</keyword>
<feature type="chain" id="PRO_5044744659" description="Leucine-rich repeat-containing N-terminal plant-type domain-containing protein" evidence="11">
    <location>
        <begin position="21"/>
        <end position="339"/>
    </location>
</feature>
<evidence type="ECO:0000256" key="11">
    <source>
        <dbReference type="SAM" id="SignalP"/>
    </source>
</evidence>
<dbReference type="InterPro" id="IPR001611">
    <property type="entry name" value="Leu-rich_rpt"/>
</dbReference>
<dbReference type="InterPro" id="IPR046956">
    <property type="entry name" value="RLP23-like"/>
</dbReference>
<comment type="caution">
    <text evidence="13">The sequence shown here is derived from an EMBL/GenBank/DDBJ whole genome shotgun (WGS) entry which is preliminary data.</text>
</comment>
<dbReference type="Pfam" id="PF00560">
    <property type="entry name" value="LRR_1"/>
    <property type="match status" value="2"/>
</dbReference>
<keyword evidence="5" id="KW-0812">Transmembrane</keyword>
<dbReference type="InterPro" id="IPR032675">
    <property type="entry name" value="LRR_dom_sf"/>
</dbReference>
<evidence type="ECO:0000259" key="12">
    <source>
        <dbReference type="Pfam" id="PF08263"/>
    </source>
</evidence>
<dbReference type="PRINTS" id="PR00019">
    <property type="entry name" value="LEURICHRPT"/>
</dbReference>
<dbReference type="FunFam" id="3.80.10.10:FF:000041">
    <property type="entry name" value="LRR receptor-like serine/threonine-protein kinase ERECTA"/>
    <property type="match status" value="1"/>
</dbReference>
<reference evidence="13 14" key="1">
    <citation type="submission" date="2024-06" db="EMBL/GenBank/DDBJ databases">
        <title>A chromosome level genome sequence of Diviner's sage (Salvia divinorum).</title>
        <authorList>
            <person name="Ford S.A."/>
            <person name="Ro D.-K."/>
            <person name="Ness R.W."/>
            <person name="Phillips M.A."/>
        </authorList>
    </citation>
    <scope>NUCLEOTIDE SEQUENCE [LARGE SCALE GENOMIC DNA]</scope>
    <source>
        <strain evidence="13">SAF-2024a</strain>
        <tissue evidence="13">Leaf</tissue>
    </source>
</reference>
<keyword evidence="10" id="KW-0325">Glycoprotein</keyword>
<protein>
    <recommendedName>
        <fullName evidence="12">Leucine-rich repeat-containing N-terminal plant-type domain-containing protein</fullName>
    </recommendedName>
</protein>
<evidence type="ECO:0000256" key="8">
    <source>
        <dbReference type="ARBA" id="ARBA00022989"/>
    </source>
</evidence>
<dbReference type="PANTHER" id="PTHR48061:SF2">
    <property type="entry name" value="RECEPTOR LIKE PROTEIN 30-LIKE"/>
    <property type="match status" value="1"/>
</dbReference>
<dbReference type="AlphaFoldDB" id="A0ABD1GEC7"/>
<dbReference type="GO" id="GO:0006952">
    <property type="term" value="P:defense response"/>
    <property type="evidence" value="ECO:0007669"/>
    <property type="project" value="UniProtKB-ARBA"/>
</dbReference>
<keyword evidence="7" id="KW-0677">Repeat</keyword>
<keyword evidence="8" id="KW-1133">Transmembrane helix</keyword>
<evidence type="ECO:0000256" key="5">
    <source>
        <dbReference type="ARBA" id="ARBA00022692"/>
    </source>
</evidence>
<dbReference type="GO" id="GO:0051707">
    <property type="term" value="P:response to other organism"/>
    <property type="evidence" value="ECO:0007669"/>
    <property type="project" value="UniProtKB-ARBA"/>
</dbReference>
<keyword evidence="9" id="KW-0472">Membrane</keyword>
<dbReference type="Pfam" id="PF12799">
    <property type="entry name" value="LRR_4"/>
    <property type="match status" value="1"/>
</dbReference>
<evidence type="ECO:0000256" key="10">
    <source>
        <dbReference type="ARBA" id="ARBA00023180"/>
    </source>
</evidence>
<dbReference type="Proteomes" id="UP001567538">
    <property type="component" value="Unassembled WGS sequence"/>
</dbReference>
<accession>A0ABD1GEC7</accession>
<dbReference type="EMBL" id="JBEAFC010000009">
    <property type="protein sequence ID" value="KAL1542369.1"/>
    <property type="molecule type" value="Genomic_DNA"/>
</dbReference>
<comment type="subcellular location">
    <subcellularLocation>
        <location evidence="1">Cell membrane</location>
        <topology evidence="1">Single-pass type I membrane protein</topology>
    </subcellularLocation>
</comment>
<keyword evidence="3" id="KW-1003">Cell membrane</keyword>
<feature type="signal peptide" evidence="11">
    <location>
        <begin position="1"/>
        <end position="20"/>
    </location>
</feature>
<dbReference type="FunFam" id="3.80.10.10:FF:000400">
    <property type="entry name" value="Nuclear pore complex protein NUP107"/>
    <property type="match status" value="1"/>
</dbReference>
<dbReference type="SUPFAM" id="SSF52058">
    <property type="entry name" value="L domain-like"/>
    <property type="match status" value="1"/>
</dbReference>
<dbReference type="InterPro" id="IPR003591">
    <property type="entry name" value="Leu-rich_rpt_typical-subtyp"/>
</dbReference>
<evidence type="ECO:0000256" key="9">
    <source>
        <dbReference type="ARBA" id="ARBA00023136"/>
    </source>
</evidence>
<name>A0ABD1GEC7_SALDI</name>
<gene>
    <name evidence="13" type="ORF">AAHA92_26471</name>
</gene>
<proteinExistence type="inferred from homology"/>
<keyword evidence="14" id="KW-1185">Reference proteome</keyword>
<organism evidence="13 14">
    <name type="scientific">Salvia divinorum</name>
    <name type="common">Maria pastora</name>
    <name type="synonym">Diviner's sage</name>
    <dbReference type="NCBI Taxonomy" id="28513"/>
    <lineage>
        <taxon>Eukaryota</taxon>
        <taxon>Viridiplantae</taxon>
        <taxon>Streptophyta</taxon>
        <taxon>Embryophyta</taxon>
        <taxon>Tracheophyta</taxon>
        <taxon>Spermatophyta</taxon>
        <taxon>Magnoliopsida</taxon>
        <taxon>eudicotyledons</taxon>
        <taxon>Gunneridae</taxon>
        <taxon>Pentapetalae</taxon>
        <taxon>asterids</taxon>
        <taxon>lamiids</taxon>
        <taxon>Lamiales</taxon>
        <taxon>Lamiaceae</taxon>
        <taxon>Nepetoideae</taxon>
        <taxon>Mentheae</taxon>
        <taxon>Salviinae</taxon>
        <taxon>Salvia</taxon>
        <taxon>Salvia subgen. Calosphace</taxon>
    </lineage>
</organism>
<comment type="similarity">
    <text evidence="2">Belongs to the RLP family.</text>
</comment>
<evidence type="ECO:0000256" key="7">
    <source>
        <dbReference type="ARBA" id="ARBA00022737"/>
    </source>
</evidence>
<dbReference type="PROSITE" id="PS51450">
    <property type="entry name" value="LRR"/>
    <property type="match status" value="1"/>
</dbReference>
<sequence length="339" mass="38281">MAISSLLSVFFFFFIIFVDGQCLDHQKKLLLDLKIELVFNSTLSRNLVTWNLTHDCCKWGGVECDGFGRVVSLDLTSEGISGRMGGTSTLFRLTYLSELDLSSNDFTKSEIPNQFHRLTNLRDLDLSGCGFIGSIPPTVSNLTNLVYLDLSRNSLTGSLPSFHLCSQLKTIDLRDNHITGSLSYLDFGSLTNLSSILLDQNSLNGSIPHHLFLLPSLRMLILSNNQFIGQIEEFPVVNDLQWMDLSNNRIHGPIPISFFRFQNISFLWLSDNLFDGTFQLRNIQSLSKLTHLSLSYNKLSIDTTNLSSNSDRFPQFDTLLLAFCNLYEFPYLENQSSLA</sequence>
<evidence type="ECO:0000256" key="1">
    <source>
        <dbReference type="ARBA" id="ARBA00004251"/>
    </source>
</evidence>
<dbReference type="SMART" id="SM00369">
    <property type="entry name" value="LRR_TYP"/>
    <property type="match status" value="5"/>
</dbReference>
<keyword evidence="6 11" id="KW-0732">Signal</keyword>
<evidence type="ECO:0000256" key="3">
    <source>
        <dbReference type="ARBA" id="ARBA00022475"/>
    </source>
</evidence>
<dbReference type="PANTHER" id="PTHR48061">
    <property type="entry name" value="LEUCINE-RICH REPEAT RECEPTOR PROTEIN KINASE EMS1-LIKE-RELATED"/>
    <property type="match status" value="1"/>
</dbReference>
<dbReference type="InterPro" id="IPR025875">
    <property type="entry name" value="Leu-rich_rpt_4"/>
</dbReference>
<evidence type="ECO:0000256" key="6">
    <source>
        <dbReference type="ARBA" id="ARBA00022729"/>
    </source>
</evidence>
<dbReference type="Gene3D" id="3.80.10.10">
    <property type="entry name" value="Ribonuclease Inhibitor"/>
    <property type="match status" value="4"/>
</dbReference>
<feature type="domain" description="Leucine-rich repeat-containing N-terminal plant-type" evidence="12">
    <location>
        <begin position="24"/>
        <end position="65"/>
    </location>
</feature>
<dbReference type="GO" id="GO:0005886">
    <property type="term" value="C:plasma membrane"/>
    <property type="evidence" value="ECO:0007669"/>
    <property type="project" value="UniProtKB-SubCell"/>
</dbReference>
<dbReference type="InterPro" id="IPR013210">
    <property type="entry name" value="LRR_N_plant-typ"/>
</dbReference>
<evidence type="ECO:0000313" key="14">
    <source>
        <dbReference type="Proteomes" id="UP001567538"/>
    </source>
</evidence>
<evidence type="ECO:0000313" key="13">
    <source>
        <dbReference type="EMBL" id="KAL1542369.1"/>
    </source>
</evidence>
<evidence type="ECO:0000256" key="4">
    <source>
        <dbReference type="ARBA" id="ARBA00022614"/>
    </source>
</evidence>